<dbReference type="AlphaFoldDB" id="A0A9D2DE10"/>
<evidence type="ECO:0000313" key="1">
    <source>
        <dbReference type="EMBL" id="HIZ15292.1"/>
    </source>
</evidence>
<gene>
    <name evidence="1" type="ORF">H9816_05220</name>
</gene>
<dbReference type="Gene3D" id="2.60.40.2620">
    <property type="entry name" value="Fimbrillin-like"/>
    <property type="match status" value="1"/>
</dbReference>
<name>A0A9D2DE10_9BACT</name>
<reference evidence="1" key="2">
    <citation type="submission" date="2021-04" db="EMBL/GenBank/DDBJ databases">
        <authorList>
            <person name="Gilroy R."/>
        </authorList>
    </citation>
    <scope>NUCLEOTIDE SEQUENCE</scope>
    <source>
        <strain evidence="1">ChiHjej11B10-19426</strain>
    </source>
</reference>
<dbReference type="InterPro" id="IPR042278">
    <property type="entry name" value="Mfa-like_1_N"/>
</dbReference>
<protein>
    <submittedName>
        <fullName evidence="1">Fimbrillin family protein</fullName>
    </submittedName>
</protein>
<dbReference type="Proteomes" id="UP000824014">
    <property type="component" value="Unassembled WGS sequence"/>
</dbReference>
<reference evidence="1" key="1">
    <citation type="journal article" date="2021" name="PeerJ">
        <title>Extensive microbial diversity within the chicken gut microbiome revealed by metagenomics and culture.</title>
        <authorList>
            <person name="Gilroy R."/>
            <person name="Ravi A."/>
            <person name="Getino M."/>
            <person name="Pursley I."/>
            <person name="Horton D.L."/>
            <person name="Alikhan N.F."/>
            <person name="Baker D."/>
            <person name="Gharbi K."/>
            <person name="Hall N."/>
            <person name="Watson M."/>
            <person name="Adriaenssens E.M."/>
            <person name="Foster-Nyarko E."/>
            <person name="Jarju S."/>
            <person name="Secka A."/>
            <person name="Antonio M."/>
            <person name="Oren A."/>
            <person name="Chaudhuri R.R."/>
            <person name="La Ragione R."/>
            <person name="Hildebrand F."/>
            <person name="Pallen M.J."/>
        </authorList>
    </citation>
    <scope>NUCLEOTIDE SEQUENCE</scope>
    <source>
        <strain evidence="1">ChiHjej11B10-19426</strain>
    </source>
</reference>
<sequence length="569" mass="61339">MQSGEGRTRTAIGGDALDRTLWTERDTIGIWWRTAGSQEQPDGAVFHSYRIYADEALFTADVPAMPAESYAYYGAYPVPDQVSGTQVTYTLPAEQDGSYTAATGGQSRCDLMIARPVTGGAVTSSEVPPLEFVHQCHVMRVQVPVGRNRLGADVARLRVQFPCNVVGAVTFDLTDPDAEPVLALDGSTVVARLARPLTESAEDDPDGSYVWLFLAPVAVDGAVVFTAYDTNGYQSESVSVELHKTLEAGRITPVNLTVPQELPVSWLDLSVAENRLGEEPYRLTVTAPEGARFRNGTDTVSFDVTGSNSYPVGFYDTYDGIANGEAMRTGELTVTYESEHAIVSQKLTVGALAGDRTPLSLTVPYLLSESFDTAADRDGSNTTELLDGYGLPAWSGSNYGLAAGTAGRLSAYLGSSIVMDPDSGDNRRGRFDTPLLTGLKEGAQVSLRVSFDVGGTQAEGTSWFGDRKILYAAYEFGTDTRTGAVEYGNAIERTLIDGERPGTDGSYTNVPQHKELVIDGCTNRHRLAWRTTYSAEGSSMSVLTAKTVYVYLDNVRVSIEPATRSQQEE</sequence>
<accession>A0A9D2DE10</accession>
<dbReference type="EMBL" id="DXCC01000017">
    <property type="protein sequence ID" value="HIZ15292.1"/>
    <property type="molecule type" value="Genomic_DNA"/>
</dbReference>
<comment type="caution">
    <text evidence="1">The sequence shown here is derived from an EMBL/GenBank/DDBJ whole genome shotgun (WGS) entry which is preliminary data.</text>
</comment>
<dbReference type="CDD" id="cd13120">
    <property type="entry name" value="BF2867_like_N"/>
    <property type="match status" value="1"/>
</dbReference>
<evidence type="ECO:0000313" key="2">
    <source>
        <dbReference type="Proteomes" id="UP000824014"/>
    </source>
</evidence>
<organism evidence="1 2">
    <name type="scientific">Candidatus Tidjanibacter faecipullorum</name>
    <dbReference type="NCBI Taxonomy" id="2838766"/>
    <lineage>
        <taxon>Bacteria</taxon>
        <taxon>Pseudomonadati</taxon>
        <taxon>Bacteroidota</taxon>
        <taxon>Bacteroidia</taxon>
        <taxon>Bacteroidales</taxon>
        <taxon>Rikenellaceae</taxon>
        <taxon>Tidjanibacter</taxon>
    </lineage>
</organism>
<proteinExistence type="predicted"/>